<keyword evidence="3" id="KW-1185">Reference proteome</keyword>
<evidence type="ECO:0000256" key="1">
    <source>
        <dbReference type="SAM" id="SignalP"/>
    </source>
</evidence>
<name>Q4BX49_CROWT</name>
<accession>Q4BX49</accession>
<reference evidence="2" key="1">
    <citation type="submission" date="2004-02" db="EMBL/GenBank/DDBJ databases">
        <authorList>
            <consortium name="DOE Joint Genome Institute"/>
        </authorList>
    </citation>
    <scope>NUCLEOTIDE SEQUENCE [LARGE SCALE GENOMIC DNA]</scope>
    <source>
        <strain evidence="2">WH 8501</strain>
    </source>
</reference>
<sequence>MFSATIGSISLSLALFPISAQALPTPAQVDHTAERICQVPQESASITKNIYYQELGKWVSNGNITANQIQDEDTREIIIGLWIKNNC</sequence>
<comment type="caution">
    <text evidence="2">The sequence shown here is derived from an EMBL/GenBank/DDBJ whole genome shotgun (WGS) entry which is preliminary data.</text>
</comment>
<keyword evidence="1" id="KW-0732">Signal</keyword>
<feature type="signal peptide" evidence="1">
    <location>
        <begin position="1"/>
        <end position="22"/>
    </location>
</feature>
<dbReference type="Proteomes" id="UP000003922">
    <property type="component" value="Unassembled WGS sequence"/>
</dbReference>
<dbReference type="KEGG" id="cwa:CwatDRAFT_1898"/>
<reference evidence="2" key="2">
    <citation type="submission" date="2005-06" db="EMBL/GenBank/DDBJ databases">
        <title>Sequencing of the draft genome and assembly of Crocosphaera watsonii WH 8501.</title>
        <authorList>
            <consortium name="US DOE Joint Genome Institute (JGI-PGF)"/>
            <person name="Copeland A."/>
            <person name="Lucas S."/>
            <person name="Lapidus A."/>
            <person name="Barry K."/>
            <person name="Detter C."/>
            <person name="Glavina T."/>
            <person name="Hammon N."/>
            <person name="Israni S."/>
            <person name="Pitluck S."/>
            <person name="Richardson P."/>
        </authorList>
    </citation>
    <scope>NUCLEOTIDE SEQUENCE [LARGE SCALE GENOMIC DNA]</scope>
    <source>
        <strain evidence="2">WH 8501</strain>
    </source>
</reference>
<feature type="chain" id="PRO_5004235479" evidence="1">
    <location>
        <begin position="23"/>
        <end position="87"/>
    </location>
</feature>
<gene>
    <name evidence="2" type="ORF">CwatDRAFT_1898</name>
</gene>
<dbReference type="EMBL" id="AADV02000141">
    <property type="protein sequence ID" value="EAM48481.1"/>
    <property type="molecule type" value="Genomic_DNA"/>
</dbReference>
<dbReference type="AlphaFoldDB" id="Q4BX49"/>
<protein>
    <submittedName>
        <fullName evidence="2">Uncharacterized protein</fullName>
    </submittedName>
</protein>
<organism evidence="2 3">
    <name type="scientific">Crocosphaera watsonii WH 8501</name>
    <dbReference type="NCBI Taxonomy" id="165597"/>
    <lineage>
        <taxon>Bacteria</taxon>
        <taxon>Bacillati</taxon>
        <taxon>Cyanobacteriota</taxon>
        <taxon>Cyanophyceae</taxon>
        <taxon>Oscillatoriophycideae</taxon>
        <taxon>Chroococcales</taxon>
        <taxon>Aphanothecaceae</taxon>
        <taxon>Crocosphaera</taxon>
    </lineage>
</organism>
<dbReference type="RefSeq" id="WP_007307741.1">
    <property type="nucleotide sequence ID" value="NZ_AADV02000141.1"/>
</dbReference>
<reference evidence="2" key="3">
    <citation type="submission" date="2016-12" db="EMBL/GenBank/DDBJ databases">
        <title>Annotation of the draft genome assembly of Crocosphaera watsonii WH 8501.</title>
        <authorList>
            <consortium name="US DOE Joint Genome Institute (JGI-ORNL)"/>
            <person name="Larimer F."/>
            <person name="Land M."/>
        </authorList>
    </citation>
    <scope>NUCLEOTIDE SEQUENCE</scope>
    <source>
        <strain evidence="2">WH 8501</strain>
    </source>
</reference>
<evidence type="ECO:0000313" key="2">
    <source>
        <dbReference type="EMBL" id="EAM48481.1"/>
    </source>
</evidence>
<evidence type="ECO:0000313" key="3">
    <source>
        <dbReference type="Proteomes" id="UP000003922"/>
    </source>
</evidence>
<proteinExistence type="predicted"/>